<reference evidence="1" key="1">
    <citation type="submission" date="2020-08" db="EMBL/GenBank/DDBJ databases">
        <title>Multicomponent nature underlies the extraordinary mechanical properties of spider dragline silk.</title>
        <authorList>
            <person name="Kono N."/>
            <person name="Nakamura H."/>
            <person name="Mori M."/>
            <person name="Yoshida Y."/>
            <person name="Ohtoshi R."/>
            <person name="Malay A.D."/>
            <person name="Moran D.A.P."/>
            <person name="Tomita M."/>
            <person name="Numata K."/>
            <person name="Arakawa K."/>
        </authorList>
    </citation>
    <scope>NUCLEOTIDE SEQUENCE</scope>
</reference>
<evidence type="ECO:0000313" key="2">
    <source>
        <dbReference type="Proteomes" id="UP000887013"/>
    </source>
</evidence>
<sequence length="112" mass="12930">MDTFTKSTRQNGHLLLQTTPLSAEGEGMTFSEIVIDDLSRKSECQYGKEKPLNAFTHHKRNNILPRSYFIVEGHFIITSGHKVLWLQRTKGGFAVHNRLRHAPRWMRQDGNP</sequence>
<keyword evidence="2" id="KW-1185">Reference proteome</keyword>
<accession>A0A8X6PB11</accession>
<proteinExistence type="predicted"/>
<comment type="caution">
    <text evidence="1">The sequence shown here is derived from an EMBL/GenBank/DDBJ whole genome shotgun (WGS) entry which is preliminary data.</text>
</comment>
<gene>
    <name evidence="1" type="ORF">NPIL_651861</name>
</gene>
<dbReference type="Proteomes" id="UP000887013">
    <property type="component" value="Unassembled WGS sequence"/>
</dbReference>
<protein>
    <submittedName>
        <fullName evidence="1">Uncharacterized protein</fullName>
    </submittedName>
</protein>
<dbReference type="EMBL" id="BMAW01113717">
    <property type="protein sequence ID" value="GFT58476.1"/>
    <property type="molecule type" value="Genomic_DNA"/>
</dbReference>
<organism evidence="1 2">
    <name type="scientific">Nephila pilipes</name>
    <name type="common">Giant wood spider</name>
    <name type="synonym">Nephila maculata</name>
    <dbReference type="NCBI Taxonomy" id="299642"/>
    <lineage>
        <taxon>Eukaryota</taxon>
        <taxon>Metazoa</taxon>
        <taxon>Ecdysozoa</taxon>
        <taxon>Arthropoda</taxon>
        <taxon>Chelicerata</taxon>
        <taxon>Arachnida</taxon>
        <taxon>Araneae</taxon>
        <taxon>Araneomorphae</taxon>
        <taxon>Entelegynae</taxon>
        <taxon>Araneoidea</taxon>
        <taxon>Nephilidae</taxon>
        <taxon>Nephila</taxon>
    </lineage>
</organism>
<evidence type="ECO:0000313" key="1">
    <source>
        <dbReference type="EMBL" id="GFT58476.1"/>
    </source>
</evidence>
<dbReference type="AlphaFoldDB" id="A0A8X6PB11"/>
<name>A0A8X6PB11_NEPPI</name>